<dbReference type="EMBL" id="KE124861">
    <property type="protein sequence ID" value="EPB76530.1"/>
    <property type="molecule type" value="Genomic_DNA"/>
</dbReference>
<dbReference type="AlphaFoldDB" id="A0A0D6LWU2"/>
<dbReference type="PANTHER" id="PTHR11977">
    <property type="entry name" value="VILLIN"/>
    <property type="match status" value="1"/>
</dbReference>
<evidence type="ECO:0000256" key="2">
    <source>
        <dbReference type="ARBA" id="ARBA00022737"/>
    </source>
</evidence>
<feature type="domain" description="Gelsolin-like" evidence="4">
    <location>
        <begin position="684"/>
        <end position="752"/>
    </location>
</feature>
<feature type="region of interest" description="Disordered" evidence="3">
    <location>
        <begin position="329"/>
        <end position="352"/>
    </location>
</feature>
<dbReference type="PRINTS" id="PR00597">
    <property type="entry name" value="GELSOLIN"/>
</dbReference>
<dbReference type="CDD" id="cd11290">
    <property type="entry name" value="gelsolin_S1_like"/>
    <property type="match status" value="1"/>
</dbReference>
<feature type="domain" description="Gelsolin-like" evidence="4">
    <location>
        <begin position="1039"/>
        <end position="1114"/>
    </location>
</feature>
<dbReference type="SUPFAM" id="SSF55753">
    <property type="entry name" value="Actin depolymerizing proteins"/>
    <property type="match status" value="6"/>
</dbReference>
<dbReference type="CDD" id="cd11292">
    <property type="entry name" value="gelsolin_S3_like"/>
    <property type="match status" value="1"/>
</dbReference>
<dbReference type="GO" id="GO:0051014">
    <property type="term" value="P:actin filament severing"/>
    <property type="evidence" value="ECO:0007669"/>
    <property type="project" value="TreeGrafter"/>
</dbReference>
<dbReference type="FunFam" id="3.40.20.10:FF:000031">
    <property type="entry name" value="protein flightless-1 homolog isoform X1"/>
    <property type="match status" value="1"/>
</dbReference>
<dbReference type="SMART" id="SM00369">
    <property type="entry name" value="LRR_TYP"/>
    <property type="match status" value="6"/>
</dbReference>
<dbReference type="InterPro" id="IPR007122">
    <property type="entry name" value="Villin/Gelsolin"/>
</dbReference>
<keyword evidence="2" id="KW-0677">Repeat</keyword>
<dbReference type="Pfam" id="PF13855">
    <property type="entry name" value="LRR_8"/>
    <property type="match status" value="1"/>
</dbReference>
<evidence type="ECO:0000256" key="3">
    <source>
        <dbReference type="SAM" id="MobiDB-lite"/>
    </source>
</evidence>
<keyword evidence="1" id="KW-0433">Leucine-rich repeat</keyword>
<gene>
    <name evidence="5" type="ORF">ANCCEY_04366</name>
</gene>
<protein>
    <submittedName>
        <fullName evidence="5">Leucine Rich repeat-containing domain protein</fullName>
    </submittedName>
</protein>
<dbReference type="PROSITE" id="PS51450">
    <property type="entry name" value="LRR"/>
    <property type="match status" value="1"/>
</dbReference>
<dbReference type="InterPro" id="IPR029006">
    <property type="entry name" value="ADF-H/Gelsolin-like_dom_sf"/>
</dbReference>
<dbReference type="SUPFAM" id="SSF52058">
    <property type="entry name" value="L domain-like"/>
    <property type="match status" value="1"/>
</dbReference>
<dbReference type="InterPro" id="IPR007123">
    <property type="entry name" value="Gelsolin-like_dom"/>
</dbReference>
<evidence type="ECO:0000256" key="1">
    <source>
        <dbReference type="ARBA" id="ARBA00022614"/>
    </source>
</evidence>
<evidence type="ECO:0000313" key="6">
    <source>
        <dbReference type="Proteomes" id="UP000054495"/>
    </source>
</evidence>
<proteinExistence type="predicted"/>
<dbReference type="Proteomes" id="UP000054495">
    <property type="component" value="Unassembled WGS sequence"/>
</dbReference>
<dbReference type="GO" id="GO:0051015">
    <property type="term" value="F:actin filament binding"/>
    <property type="evidence" value="ECO:0007669"/>
    <property type="project" value="InterPro"/>
</dbReference>
<dbReference type="InterPro" id="IPR003591">
    <property type="entry name" value="Leu-rich_rpt_typical-subtyp"/>
</dbReference>
<dbReference type="Pfam" id="PF00626">
    <property type="entry name" value="Gelsolin"/>
    <property type="match status" value="4"/>
</dbReference>
<dbReference type="GO" id="GO:0008154">
    <property type="term" value="P:actin polymerization or depolymerization"/>
    <property type="evidence" value="ECO:0007669"/>
    <property type="project" value="TreeGrafter"/>
</dbReference>
<dbReference type="PANTHER" id="PTHR11977:SF51">
    <property type="entry name" value="PROTEIN FLIGHTLESS-1 HOMOLOG"/>
    <property type="match status" value="1"/>
</dbReference>
<dbReference type="Gene3D" id="3.80.10.10">
    <property type="entry name" value="Ribonuclease Inhibitor"/>
    <property type="match status" value="2"/>
</dbReference>
<organism evidence="5 6">
    <name type="scientific">Ancylostoma ceylanicum</name>
    <dbReference type="NCBI Taxonomy" id="53326"/>
    <lineage>
        <taxon>Eukaryota</taxon>
        <taxon>Metazoa</taxon>
        <taxon>Ecdysozoa</taxon>
        <taxon>Nematoda</taxon>
        <taxon>Chromadorea</taxon>
        <taxon>Rhabditida</taxon>
        <taxon>Rhabditina</taxon>
        <taxon>Rhabditomorpha</taxon>
        <taxon>Strongyloidea</taxon>
        <taxon>Ancylostomatidae</taxon>
        <taxon>Ancylostomatinae</taxon>
        <taxon>Ancylostoma</taxon>
    </lineage>
</organism>
<accession>A0A0D6LWU2</accession>
<name>A0A0D6LWU2_9BILA</name>
<dbReference type="InterPro" id="IPR032675">
    <property type="entry name" value="LRR_dom_sf"/>
</dbReference>
<sequence>MSLTSHIWTNSLDIADQGDRFPHAVEQMTQMTWLKLNRAKLERVKTAGIPTDIFRMKDLTIIDFSHNQLREVPPNLEYAKGAIVLNLSYNNIESIPNQVFSNLIDLLFLDLSNNKLDMLPPQIRRLTMVQDLKLSNNPLHHFQLKQLPSMTALRVLHMRNTNRTLDNIPPSLDDLENLRIEKFSIPEGSWETLETLNISGNGMAVMPDGLVRLTKLQRLYASDNRLTFEGIPSGIGKLVQLLVLHLTRNNLELVPEGITRCVRLQRLRLNHNRLITLPDGIHLLPDLKELDLTDNDDLVMPPKPNEARKKLAFYNIDFSLEHQRRLAGQSPCSSVSSLQSTTKEKDPVARRKDFIRRRKQQTDQEDASKVIQGMSKIAGASAALKEREEEEQKLAARSAVNWKANLDKQRKQLDYSDIFDEDVGQDEGLWVWEIENFYPSLIDEAFHGQFYDADAYLVLKTTKEPSGSLKHEIYYWLGERATLDKGMCAAVHAVGLRNHLSATCRTIREEMNDESEEFLDLFGGEEIVYIEGARTSTGFFTVEKPPHITRLYRASVNGTAVEMEPVPVAVESLDPRFCFLLDAGETIWIWSGWKARITVANKARLFAERLNKRDRKGAAAIETCREPKIPEEFWTAFWGSPQRPDEPIVEHVPENFVPERKRLYQVNIGMGFLELPQVDLPKGVARQELLNTKCVYILDCTSDIFLWMGKKANRLLKMAGQKMVTELHQMIERPDYTQVSRETEDEESMMFRSKFAGWDDIVPVDFTRTSESVSRVPDLKVLVKRDNMMKTDLTALFLDRQPAMSPEDSDELLNDCNEDLEFIESFVLSQQDFKCVLYFWQGRDASNMGWLHFTFQLQPTFEKIFKDKLEVVRMHQQQENHKFLSHFHRKFVIRRGRRGLTRNLGGKWPELFQMRANGSSVCTRTIQIDCRATELCSGFCHILRAPYSVARDDGEKGIVYVWIGEQSDPHEHEYARRVAEEMINRHDECFPVQVIKEGEEPEEFWEFMGGMKKYETDSSFFRYTRLFRCTNEKGYFAVSEKTVDFCQDDLDDDDIMVLDNGDIVFLWLGTRASEVEVKLAYKAATVYVAHLRMRQTDRPRTLKLAIKGKESRRFKNSIIVFAIQILYGEFKTMTLNVSTSQISISLSRRHLFKDLYYHLRKIELSKQH</sequence>
<evidence type="ECO:0000259" key="4">
    <source>
        <dbReference type="Pfam" id="PF00626"/>
    </source>
</evidence>
<dbReference type="GO" id="GO:0005546">
    <property type="term" value="F:phosphatidylinositol-4,5-bisphosphate binding"/>
    <property type="evidence" value="ECO:0007669"/>
    <property type="project" value="TreeGrafter"/>
</dbReference>
<feature type="compositionally biased region" description="Low complexity" evidence="3">
    <location>
        <begin position="330"/>
        <end position="340"/>
    </location>
</feature>
<feature type="compositionally biased region" description="Basic and acidic residues" evidence="3">
    <location>
        <begin position="342"/>
        <end position="352"/>
    </location>
</feature>
<dbReference type="GO" id="GO:0005634">
    <property type="term" value="C:nucleus"/>
    <property type="evidence" value="ECO:0007669"/>
    <property type="project" value="TreeGrafter"/>
</dbReference>
<keyword evidence="6" id="KW-1185">Reference proteome</keyword>
<feature type="domain" description="Gelsolin-like" evidence="4">
    <location>
        <begin position="442"/>
        <end position="519"/>
    </location>
</feature>
<dbReference type="Gene3D" id="3.40.20.10">
    <property type="entry name" value="Severin"/>
    <property type="match status" value="6"/>
</dbReference>
<dbReference type="InterPro" id="IPR001611">
    <property type="entry name" value="Leu-rich_rpt"/>
</dbReference>
<feature type="domain" description="Gelsolin-like" evidence="4">
    <location>
        <begin position="560"/>
        <end position="634"/>
    </location>
</feature>
<dbReference type="GO" id="GO:0005737">
    <property type="term" value="C:cytoplasm"/>
    <property type="evidence" value="ECO:0007669"/>
    <property type="project" value="TreeGrafter"/>
</dbReference>
<dbReference type="GO" id="GO:0051016">
    <property type="term" value="P:barbed-end actin filament capping"/>
    <property type="evidence" value="ECO:0007669"/>
    <property type="project" value="TreeGrafter"/>
</dbReference>
<dbReference type="SMART" id="SM00262">
    <property type="entry name" value="GEL"/>
    <property type="match status" value="5"/>
</dbReference>
<dbReference type="CDD" id="cd11280">
    <property type="entry name" value="gelsolin_like"/>
    <property type="match status" value="2"/>
</dbReference>
<evidence type="ECO:0000313" key="5">
    <source>
        <dbReference type="EMBL" id="EPB76530.1"/>
    </source>
</evidence>
<reference evidence="5 6" key="1">
    <citation type="submission" date="2013-05" db="EMBL/GenBank/DDBJ databases">
        <title>Draft genome of the parasitic nematode Anyclostoma ceylanicum.</title>
        <authorList>
            <person name="Mitreva M."/>
        </authorList>
    </citation>
    <scope>NUCLEOTIDE SEQUENCE [LARGE SCALE GENOMIC DNA]</scope>
</reference>
<dbReference type="GO" id="GO:0015629">
    <property type="term" value="C:actin cytoskeleton"/>
    <property type="evidence" value="ECO:0007669"/>
    <property type="project" value="TreeGrafter"/>
</dbReference>
<dbReference type="GO" id="GO:0030239">
    <property type="term" value="P:myofibril assembly"/>
    <property type="evidence" value="ECO:0007669"/>
    <property type="project" value="TreeGrafter"/>
</dbReference>